<dbReference type="SUPFAM" id="SSF118352">
    <property type="entry name" value="HSP33 redox switch-like"/>
    <property type="match status" value="1"/>
</dbReference>
<dbReference type="HAMAP" id="MF_00117">
    <property type="entry name" value="HslO"/>
    <property type="match status" value="1"/>
</dbReference>
<feature type="disulfide bond" description="Redox-active" evidence="6">
    <location>
        <begin position="237"/>
        <end position="239"/>
    </location>
</feature>
<keyword evidence="3 6" id="KW-1015">Disulfide bond</keyword>
<comment type="similarity">
    <text evidence="6">Belongs to the HSP33 family.</text>
</comment>
<protein>
    <recommendedName>
        <fullName evidence="6">33 kDa chaperonin</fullName>
    </recommendedName>
    <alternativeName>
        <fullName evidence="6">Heat shock protein 33 homolog</fullName>
        <shortName evidence="6">HSP33</shortName>
    </alternativeName>
</protein>
<dbReference type="GO" id="GO:0042026">
    <property type="term" value="P:protein refolding"/>
    <property type="evidence" value="ECO:0007669"/>
    <property type="project" value="TreeGrafter"/>
</dbReference>
<dbReference type="EMBL" id="JAAIWM010000014">
    <property type="protein sequence ID" value="NEY74110.1"/>
    <property type="molecule type" value="Genomic_DNA"/>
</dbReference>
<dbReference type="AlphaFoldDB" id="A0A6M0QEH1"/>
<dbReference type="InterPro" id="IPR000397">
    <property type="entry name" value="Heat_shock_Hsp33"/>
</dbReference>
<evidence type="ECO:0000256" key="5">
    <source>
        <dbReference type="ARBA" id="ARBA00023284"/>
    </source>
</evidence>
<dbReference type="PANTHER" id="PTHR30111:SF1">
    <property type="entry name" value="33 KDA CHAPERONIN"/>
    <property type="match status" value="1"/>
</dbReference>
<dbReference type="PANTHER" id="PTHR30111">
    <property type="entry name" value="33 KDA CHAPERONIN"/>
    <property type="match status" value="1"/>
</dbReference>
<comment type="subcellular location">
    <subcellularLocation>
        <location evidence="6">Cytoplasm</location>
    </subcellularLocation>
</comment>
<sequence>MSDYLIRALAYDNQVRAFAVRSTETVSEAQKRHDTWPTASAALGRAMTAGVMMGAMLKGNDKLTIKIEGKGPIGAIIVDSDGKGHVRGYVTNPHVHFDLNSKGKLDVARAVGTEGNLTVVKDLGLRDHFSGQVPIISGELGEDFTYYFASSEQVPSSVGVGVLVNPDNSILASGGFIIQLLPGTSEETIDYIEKRLSTIEPISKLIQKGLTPEQILDEVLGEGKVRVLDKMPISFECHCSKERIESAIKSLGKEEIEDMIEKEGQAEAQCHFCNEMYHLNKEELISLLPKD</sequence>
<dbReference type="Pfam" id="PF01430">
    <property type="entry name" value="HSP33"/>
    <property type="match status" value="1"/>
</dbReference>
<comment type="function">
    <text evidence="6">Redox regulated molecular chaperone. Protects both thermally unfolding and oxidatively damaged proteins from irreversible aggregation. Plays an important role in the bacterial defense system toward oxidative stress.</text>
</comment>
<gene>
    <name evidence="6 7" type="primary">hslO</name>
    <name evidence="7" type="ORF">G4D63_20630</name>
</gene>
<organism evidence="7 8">
    <name type="scientific">Bacillus mesophilus</name>
    <dbReference type="NCBI Taxonomy" id="1808955"/>
    <lineage>
        <taxon>Bacteria</taxon>
        <taxon>Bacillati</taxon>
        <taxon>Bacillota</taxon>
        <taxon>Bacilli</taxon>
        <taxon>Bacillales</taxon>
        <taxon>Bacillaceae</taxon>
        <taxon>Bacillus</taxon>
    </lineage>
</organism>
<dbReference type="GO" id="GO:0051082">
    <property type="term" value="F:unfolded protein binding"/>
    <property type="evidence" value="ECO:0007669"/>
    <property type="project" value="UniProtKB-UniRule"/>
</dbReference>
<accession>A0A6M0QEH1</accession>
<dbReference type="GO" id="GO:0005737">
    <property type="term" value="C:cytoplasm"/>
    <property type="evidence" value="ECO:0007669"/>
    <property type="project" value="UniProtKB-SubCell"/>
</dbReference>
<dbReference type="InterPro" id="IPR016153">
    <property type="entry name" value="Heat_shock_Hsp33_N"/>
</dbReference>
<evidence type="ECO:0000256" key="2">
    <source>
        <dbReference type="ARBA" id="ARBA00022833"/>
    </source>
</evidence>
<evidence type="ECO:0000256" key="1">
    <source>
        <dbReference type="ARBA" id="ARBA00022490"/>
    </source>
</evidence>
<evidence type="ECO:0000256" key="4">
    <source>
        <dbReference type="ARBA" id="ARBA00023186"/>
    </source>
</evidence>
<keyword evidence="5 6" id="KW-0676">Redox-active center</keyword>
<dbReference type="InterPro" id="IPR016154">
    <property type="entry name" value="Heat_shock_Hsp33_C"/>
</dbReference>
<keyword evidence="1 6" id="KW-0963">Cytoplasm</keyword>
<dbReference type="CDD" id="cd00498">
    <property type="entry name" value="Hsp33"/>
    <property type="match status" value="1"/>
</dbReference>
<evidence type="ECO:0000313" key="8">
    <source>
        <dbReference type="Proteomes" id="UP000481043"/>
    </source>
</evidence>
<dbReference type="SUPFAM" id="SSF64397">
    <property type="entry name" value="Hsp33 domain"/>
    <property type="match status" value="1"/>
</dbReference>
<comment type="caution">
    <text evidence="7">The sequence shown here is derived from an EMBL/GenBank/DDBJ whole genome shotgun (WGS) entry which is preliminary data.</text>
</comment>
<dbReference type="NCBIfam" id="NF001033">
    <property type="entry name" value="PRK00114.1"/>
    <property type="match status" value="1"/>
</dbReference>
<keyword evidence="8" id="KW-1185">Reference proteome</keyword>
<dbReference type="Gene3D" id="3.55.30.10">
    <property type="entry name" value="Hsp33 domain"/>
    <property type="match status" value="1"/>
</dbReference>
<evidence type="ECO:0000256" key="6">
    <source>
        <dbReference type="HAMAP-Rule" id="MF_00117"/>
    </source>
</evidence>
<dbReference type="RefSeq" id="WP_163181974.1">
    <property type="nucleotide sequence ID" value="NZ_JAAIWM010000014.1"/>
</dbReference>
<reference evidence="7 8" key="1">
    <citation type="submission" date="2020-02" db="EMBL/GenBank/DDBJ databases">
        <title>Bacillus aquiflavi sp. nov., isolated from yellow water of strong flavor Chinese baijiu in Yibin region of China.</title>
        <authorList>
            <person name="Xie J."/>
        </authorList>
    </citation>
    <scope>NUCLEOTIDE SEQUENCE [LARGE SCALE GENOMIC DNA]</scope>
    <source>
        <strain evidence="7 8">SA4</strain>
    </source>
</reference>
<name>A0A6M0QEH1_9BACI</name>
<feature type="disulfide bond" description="Redox-active" evidence="6">
    <location>
        <begin position="270"/>
        <end position="273"/>
    </location>
</feature>
<evidence type="ECO:0000313" key="7">
    <source>
        <dbReference type="EMBL" id="NEY74110.1"/>
    </source>
</evidence>
<comment type="PTM">
    <text evidence="6">Under oxidizing conditions two disulfide bonds are formed involving the reactive cysteines. Under reducing conditions zinc is bound to the reactive cysteines and the protein is inactive.</text>
</comment>
<dbReference type="Proteomes" id="UP000481043">
    <property type="component" value="Unassembled WGS sequence"/>
</dbReference>
<dbReference type="GO" id="GO:0044183">
    <property type="term" value="F:protein folding chaperone"/>
    <property type="evidence" value="ECO:0007669"/>
    <property type="project" value="TreeGrafter"/>
</dbReference>
<keyword evidence="4 6" id="KW-0143">Chaperone</keyword>
<dbReference type="PIRSF" id="PIRSF005261">
    <property type="entry name" value="Heat_shock_Hsp33"/>
    <property type="match status" value="1"/>
</dbReference>
<evidence type="ECO:0000256" key="3">
    <source>
        <dbReference type="ARBA" id="ARBA00023157"/>
    </source>
</evidence>
<proteinExistence type="inferred from homology"/>
<keyword evidence="2 6" id="KW-0862">Zinc</keyword>
<dbReference type="Gene3D" id="3.90.1280.10">
    <property type="entry name" value="HSP33 redox switch-like"/>
    <property type="match status" value="1"/>
</dbReference>